<evidence type="ECO:0000313" key="1">
    <source>
        <dbReference type="EMBL" id="KAF6392717.1"/>
    </source>
</evidence>
<dbReference type="Proteomes" id="UP000558488">
    <property type="component" value="Unassembled WGS sequence"/>
</dbReference>
<organism evidence="1 2">
    <name type="scientific">Pipistrellus kuhlii</name>
    <name type="common">Kuhl's pipistrelle</name>
    <dbReference type="NCBI Taxonomy" id="59472"/>
    <lineage>
        <taxon>Eukaryota</taxon>
        <taxon>Metazoa</taxon>
        <taxon>Chordata</taxon>
        <taxon>Craniata</taxon>
        <taxon>Vertebrata</taxon>
        <taxon>Euteleostomi</taxon>
        <taxon>Mammalia</taxon>
        <taxon>Eutheria</taxon>
        <taxon>Laurasiatheria</taxon>
        <taxon>Chiroptera</taxon>
        <taxon>Yangochiroptera</taxon>
        <taxon>Vespertilionidae</taxon>
        <taxon>Pipistrellus</taxon>
    </lineage>
</organism>
<keyword evidence="2" id="KW-1185">Reference proteome</keyword>
<accession>A0A7J8B1R2</accession>
<proteinExistence type="predicted"/>
<evidence type="ECO:0000313" key="2">
    <source>
        <dbReference type="Proteomes" id="UP000558488"/>
    </source>
</evidence>
<dbReference type="EMBL" id="JACAGB010000001">
    <property type="protein sequence ID" value="KAF6392717.1"/>
    <property type="molecule type" value="Genomic_DNA"/>
</dbReference>
<reference evidence="1 2" key="1">
    <citation type="journal article" date="2020" name="Nature">
        <title>Six reference-quality genomes reveal evolution of bat adaptations.</title>
        <authorList>
            <person name="Jebb D."/>
            <person name="Huang Z."/>
            <person name="Pippel M."/>
            <person name="Hughes G.M."/>
            <person name="Lavrichenko K."/>
            <person name="Devanna P."/>
            <person name="Winkler S."/>
            <person name="Jermiin L.S."/>
            <person name="Skirmuntt E.C."/>
            <person name="Katzourakis A."/>
            <person name="Burkitt-Gray L."/>
            <person name="Ray D.A."/>
            <person name="Sullivan K.A.M."/>
            <person name="Roscito J.G."/>
            <person name="Kirilenko B.M."/>
            <person name="Davalos L.M."/>
            <person name="Corthals A.P."/>
            <person name="Power M.L."/>
            <person name="Jones G."/>
            <person name="Ransome R.D."/>
            <person name="Dechmann D.K.N."/>
            <person name="Locatelli A.G."/>
            <person name="Puechmaille S.J."/>
            <person name="Fedrigo O."/>
            <person name="Jarvis E.D."/>
            <person name="Hiller M."/>
            <person name="Vernes S.C."/>
            <person name="Myers E.W."/>
            <person name="Teeling E.C."/>
        </authorList>
    </citation>
    <scope>NUCLEOTIDE SEQUENCE [LARGE SCALE GENOMIC DNA]</scope>
    <source>
        <strain evidence="1">MPipKuh1</strain>
        <tissue evidence="1">Flight muscle</tissue>
    </source>
</reference>
<sequence length="165" mass="17740">MPLLCLVESGYKIKTQLTGCGIVSPSERAASHLDPAFFSCLSFLNPSISPLWFTYGCAEGAPQDNGTGSSPSFRLPLKSGESNFITYDTKCPQHRVGMESCSPLPVKNINVEEMHAGRMRLTDQEAREAMVGVRRKPLLGTSLFPAPHPLLASKSQGVGWGLSSG</sequence>
<dbReference type="AlphaFoldDB" id="A0A7J8B1R2"/>
<comment type="caution">
    <text evidence="1">The sequence shown here is derived from an EMBL/GenBank/DDBJ whole genome shotgun (WGS) entry which is preliminary data.</text>
</comment>
<name>A0A7J8B1R2_PIPKU</name>
<protein>
    <submittedName>
        <fullName evidence="1">Uncharacterized protein</fullName>
    </submittedName>
</protein>
<gene>
    <name evidence="1" type="ORF">mPipKuh1_007895</name>
</gene>